<proteinExistence type="predicted"/>
<feature type="region of interest" description="Disordered" evidence="1">
    <location>
        <begin position="1"/>
        <end position="25"/>
    </location>
</feature>
<feature type="compositionally biased region" description="Polar residues" evidence="1">
    <location>
        <begin position="401"/>
        <end position="410"/>
    </location>
</feature>
<feature type="region of interest" description="Disordered" evidence="1">
    <location>
        <begin position="539"/>
        <end position="569"/>
    </location>
</feature>
<feature type="region of interest" description="Disordered" evidence="1">
    <location>
        <begin position="877"/>
        <end position="1211"/>
    </location>
</feature>
<feature type="region of interest" description="Disordered" evidence="1">
    <location>
        <begin position="340"/>
        <end position="374"/>
    </location>
</feature>
<dbReference type="Proteomes" id="UP000503462">
    <property type="component" value="Chromosome 1"/>
</dbReference>
<feature type="compositionally biased region" description="Polar residues" evidence="1">
    <location>
        <begin position="890"/>
        <end position="907"/>
    </location>
</feature>
<dbReference type="InterPro" id="IPR009072">
    <property type="entry name" value="Histone-fold"/>
</dbReference>
<dbReference type="AlphaFoldDB" id="A0A6H0XM03"/>
<name>A0A6H0XM03_9PEZI</name>
<feature type="compositionally biased region" description="Polar residues" evidence="1">
    <location>
        <begin position="1020"/>
        <end position="1031"/>
    </location>
</feature>
<feature type="compositionally biased region" description="Basic and acidic residues" evidence="1">
    <location>
        <begin position="1032"/>
        <end position="1047"/>
    </location>
</feature>
<evidence type="ECO:0000313" key="2">
    <source>
        <dbReference type="EMBL" id="QIW95781.1"/>
    </source>
</evidence>
<feature type="compositionally biased region" description="Polar residues" evidence="1">
    <location>
        <begin position="678"/>
        <end position="698"/>
    </location>
</feature>
<evidence type="ECO:0000313" key="3">
    <source>
        <dbReference type="Proteomes" id="UP000503462"/>
    </source>
</evidence>
<dbReference type="OrthoDB" id="5382203at2759"/>
<reference evidence="2 3" key="1">
    <citation type="journal article" date="2016" name="Sci. Rep.">
        <title>Peltaster fructicola genome reveals evolution from an invasive phytopathogen to an ectophytic parasite.</title>
        <authorList>
            <person name="Xu C."/>
            <person name="Chen H."/>
            <person name="Gleason M.L."/>
            <person name="Xu J.R."/>
            <person name="Liu H."/>
            <person name="Zhang R."/>
            <person name="Sun G."/>
        </authorList>
    </citation>
    <scope>NUCLEOTIDE SEQUENCE [LARGE SCALE GENOMIC DNA]</scope>
    <source>
        <strain evidence="2 3">LNHT1506</strain>
    </source>
</reference>
<dbReference type="GO" id="GO:0046982">
    <property type="term" value="F:protein heterodimerization activity"/>
    <property type="evidence" value="ECO:0007669"/>
    <property type="project" value="InterPro"/>
</dbReference>
<feature type="compositionally biased region" description="Low complexity" evidence="1">
    <location>
        <begin position="625"/>
        <end position="637"/>
    </location>
</feature>
<feature type="compositionally biased region" description="Basic and acidic residues" evidence="1">
    <location>
        <begin position="1"/>
        <end position="12"/>
    </location>
</feature>
<feature type="compositionally biased region" description="Basic and acidic residues" evidence="1">
    <location>
        <begin position="1063"/>
        <end position="1079"/>
    </location>
</feature>
<feature type="compositionally biased region" description="Polar residues" evidence="1">
    <location>
        <begin position="1118"/>
        <end position="1146"/>
    </location>
</feature>
<feature type="compositionally biased region" description="Polar residues" evidence="1">
    <location>
        <begin position="552"/>
        <end position="562"/>
    </location>
</feature>
<keyword evidence="3" id="KW-1185">Reference proteome</keyword>
<feature type="region of interest" description="Disordered" evidence="1">
    <location>
        <begin position="102"/>
        <end position="121"/>
    </location>
</feature>
<gene>
    <name evidence="2" type="ORF">AMS68_001299</name>
</gene>
<dbReference type="Gene3D" id="1.10.20.10">
    <property type="entry name" value="Histone, subunit A"/>
    <property type="match status" value="1"/>
</dbReference>
<evidence type="ECO:0000256" key="1">
    <source>
        <dbReference type="SAM" id="MobiDB-lite"/>
    </source>
</evidence>
<feature type="compositionally biased region" description="Polar residues" evidence="1">
    <location>
        <begin position="838"/>
        <end position="847"/>
    </location>
</feature>
<feature type="region of interest" description="Disordered" evidence="1">
    <location>
        <begin position="675"/>
        <end position="698"/>
    </location>
</feature>
<feature type="region of interest" description="Disordered" evidence="1">
    <location>
        <begin position="394"/>
        <end position="425"/>
    </location>
</feature>
<sequence length="1211" mass="131198">MAQDYHYQHDDSPFTADSTSLPRTPVSPLLPALNTTNLDRNGHDLNHQLVSPIMSRSPSIASISQFSALSGGTGAFPANPANVRPQAAYVAPFGAAQVVSDHQASHAGGLPSDDEDEHKISKDDVSFSPSALALINAFLDQLLFSFLSTAKSTTLSALRPAVTEILRHKLARDAIASANEELSDLLAGGDDEDEKEPENVDGTKWDLELVWRRTRLRVMVYMRLGEMEDDDEERHVKEQELFANGDRSRFSSTAGLVSWSAAIFLTSVLEHVAEQTLQVAGTAAFARLRQHHNTGERVGFESVYLWKNKMRSALLSIRPWAGYGAHGEVIAASPAKSVSTFRDSFGTAPESVHEDPDEDREPPDTRYPEHVLASNIRLPIGDPLRDVDEIEVPGLARDPSETASQRTATPIASRPDRRRSFSHYQSQQAEAKALAGPTGLPDEDDAMRPVLQRKRSTSVPAPYRNVSEAFVTPEATSGEEVVTKKALASEQVTQGPVYGPVELKDFDFTMNDEVDKRKSLIDIKTLLAAINGGQAAFTASKDLPKEDRPASADSNQSFSLGNKENGGVVPQQPVAERQHMAHGDDETAQIGVATTSDQAVAPERTPSAAGTRGVSPSPMHANNISRASSVARSRYSPNLPEDAQQLQDQAPATDAAPARDRPIEPNALTLAALRESVQRASSPQAAQQEAVDQSSQANRKSTALQYPISAFNSTAQSGQAIDHPVLQQKKALEPRKDPNQVTSASIRGPEDFEQFVRSDEVHKYTLTPEPIRDAPMTNEQSLAQLTGEVPEVVQSANASDKADSRSVRRSQLGKSFYSATGEELTDAERKKKRWSITKPPSRNSSVLRRSGLMAREARVITESTRDFADFIRSTKPSVEPTVQPLPAAQNYRNSTNYSLPRTQSLTSERTKSLTKGDIAAGYAPPVPSIPDKSRASLQPKPASGGSQQNGELIAFIRDGPKQDGQSRISRSIAPFRSTMDSDQFDALRSSPPDAKDTRNRASVVPNGISNAGSIAHPAYSGQQQSINAATTESKDPQRKQYRNKDPYAIDDEDDDISALPKGKRGDTLAEFLRGEESGESKPIASAASLAQAREIMERARAQRTSSYGPSDGTEVTALPTSKAPTAASRPNTSSQTGKPAQSNTSDLADFLRNSEPPAAAPAPSVGRGVQAQKSIQQKENNVPKEKKRGFFSFFSRKSSSKGKPTRHSDMP</sequence>
<feature type="region of interest" description="Disordered" evidence="1">
    <location>
        <begin position="819"/>
        <end position="849"/>
    </location>
</feature>
<accession>A0A6H0XM03</accession>
<feature type="region of interest" description="Disordered" evidence="1">
    <location>
        <begin position="729"/>
        <end position="755"/>
    </location>
</feature>
<organism evidence="2 3">
    <name type="scientific">Peltaster fructicola</name>
    <dbReference type="NCBI Taxonomy" id="286661"/>
    <lineage>
        <taxon>Eukaryota</taxon>
        <taxon>Fungi</taxon>
        <taxon>Dikarya</taxon>
        <taxon>Ascomycota</taxon>
        <taxon>Pezizomycotina</taxon>
        <taxon>Dothideomycetes</taxon>
        <taxon>Dothideomycetes incertae sedis</taxon>
        <taxon>Peltaster</taxon>
    </lineage>
</organism>
<protein>
    <submittedName>
        <fullName evidence="2">Uncharacterized protein</fullName>
    </submittedName>
</protein>
<feature type="region of interest" description="Disordered" evidence="1">
    <location>
        <begin position="596"/>
        <end position="637"/>
    </location>
</feature>
<dbReference type="EMBL" id="CP051139">
    <property type="protein sequence ID" value="QIW95781.1"/>
    <property type="molecule type" value="Genomic_DNA"/>
</dbReference>
<feature type="compositionally biased region" description="Polar residues" evidence="1">
    <location>
        <begin position="1171"/>
        <end position="1180"/>
    </location>
</feature>